<sequence>MRMMFPDDLLGYLLIRRLIQLHCQHFRWVSEDISKRLICALHEKECHLKLKLTSVRKEEKFQFRPNICLPSYYEQIYFRPFVNRHPFPDCKAENPATPVSFLGSESYWFFKCRALSSGTHEKCPFKS</sequence>
<gene>
    <name evidence="1" type="ORF">TNCT_648501</name>
</gene>
<evidence type="ECO:0000313" key="1">
    <source>
        <dbReference type="EMBL" id="GFQ80289.1"/>
    </source>
</evidence>
<keyword evidence="2" id="KW-1185">Reference proteome</keyword>
<evidence type="ECO:0000313" key="2">
    <source>
        <dbReference type="Proteomes" id="UP000887116"/>
    </source>
</evidence>
<dbReference type="AlphaFoldDB" id="A0A8X6H5S1"/>
<dbReference type="Proteomes" id="UP000887116">
    <property type="component" value="Unassembled WGS sequence"/>
</dbReference>
<comment type="caution">
    <text evidence="1">The sequence shown here is derived from an EMBL/GenBank/DDBJ whole genome shotgun (WGS) entry which is preliminary data.</text>
</comment>
<protein>
    <submittedName>
        <fullName evidence="1">Uncharacterized protein</fullName>
    </submittedName>
</protein>
<dbReference type="EMBL" id="BMAO01012281">
    <property type="protein sequence ID" value="GFQ80289.1"/>
    <property type="molecule type" value="Genomic_DNA"/>
</dbReference>
<name>A0A8X6H5S1_TRICU</name>
<proteinExistence type="predicted"/>
<organism evidence="1 2">
    <name type="scientific">Trichonephila clavata</name>
    <name type="common">Joro spider</name>
    <name type="synonym">Nephila clavata</name>
    <dbReference type="NCBI Taxonomy" id="2740835"/>
    <lineage>
        <taxon>Eukaryota</taxon>
        <taxon>Metazoa</taxon>
        <taxon>Ecdysozoa</taxon>
        <taxon>Arthropoda</taxon>
        <taxon>Chelicerata</taxon>
        <taxon>Arachnida</taxon>
        <taxon>Araneae</taxon>
        <taxon>Araneomorphae</taxon>
        <taxon>Entelegynae</taxon>
        <taxon>Araneoidea</taxon>
        <taxon>Nephilidae</taxon>
        <taxon>Trichonephila</taxon>
    </lineage>
</organism>
<reference evidence="1" key="1">
    <citation type="submission" date="2020-07" db="EMBL/GenBank/DDBJ databases">
        <title>Multicomponent nature underlies the extraordinary mechanical properties of spider dragline silk.</title>
        <authorList>
            <person name="Kono N."/>
            <person name="Nakamura H."/>
            <person name="Mori M."/>
            <person name="Yoshida Y."/>
            <person name="Ohtoshi R."/>
            <person name="Malay A.D."/>
            <person name="Moran D.A.P."/>
            <person name="Tomita M."/>
            <person name="Numata K."/>
            <person name="Arakawa K."/>
        </authorList>
    </citation>
    <scope>NUCLEOTIDE SEQUENCE</scope>
</reference>
<accession>A0A8X6H5S1</accession>